<sequence>MTKTEIGTNWPAALESVEDGAMLSDAIGFGFSKDDLKELLALHKAGKYQSKIEELLVDCNFISFACCLMKQEYDEAAETEGLNEAD</sequence>
<dbReference type="Proteomes" id="UP000184263">
    <property type="component" value="Unassembled WGS sequence"/>
</dbReference>
<gene>
    <name evidence="1" type="ORF">SAMN05216582_1382</name>
</gene>
<evidence type="ECO:0000313" key="2">
    <source>
        <dbReference type="Proteomes" id="UP000184263"/>
    </source>
</evidence>
<proteinExistence type="predicted"/>
<protein>
    <submittedName>
        <fullName evidence="1">Uncharacterized protein</fullName>
    </submittedName>
</protein>
<reference evidence="1 2" key="1">
    <citation type="submission" date="2016-11" db="EMBL/GenBank/DDBJ databases">
        <authorList>
            <person name="Jaros S."/>
            <person name="Januszkiewicz K."/>
            <person name="Wedrychowicz H."/>
        </authorList>
    </citation>
    <scope>NUCLEOTIDE SEQUENCE [LARGE SCALE GENOMIC DNA]</scope>
    <source>
        <strain evidence="1 2">HD4</strain>
    </source>
</reference>
<dbReference type="OrthoDB" id="1666777at2"/>
<dbReference type="RefSeq" id="WP_143188179.1">
    <property type="nucleotide sequence ID" value="NZ_FRBC01000038.1"/>
</dbReference>
<organism evidence="1 2">
    <name type="scientific">Selenomonas ruminantium</name>
    <dbReference type="NCBI Taxonomy" id="971"/>
    <lineage>
        <taxon>Bacteria</taxon>
        <taxon>Bacillati</taxon>
        <taxon>Bacillota</taxon>
        <taxon>Negativicutes</taxon>
        <taxon>Selenomonadales</taxon>
        <taxon>Selenomonadaceae</taxon>
        <taxon>Selenomonas</taxon>
    </lineage>
</organism>
<name>A0A1M6XJQ0_SELRU</name>
<accession>A0A1M6XJQ0</accession>
<evidence type="ECO:0000313" key="1">
    <source>
        <dbReference type="EMBL" id="SHL06133.1"/>
    </source>
</evidence>
<dbReference type="EMBL" id="FRBC01000038">
    <property type="protein sequence ID" value="SHL06133.1"/>
    <property type="molecule type" value="Genomic_DNA"/>
</dbReference>
<dbReference type="AlphaFoldDB" id="A0A1M6XJQ0"/>